<feature type="coiled-coil region" evidence="1">
    <location>
        <begin position="306"/>
        <end position="417"/>
    </location>
</feature>
<dbReference type="PANTHER" id="PTHR21623">
    <property type="entry name" value="SPERIOLIN-BINDING FACTOR"/>
    <property type="match status" value="1"/>
</dbReference>
<evidence type="ECO:0000313" key="4">
    <source>
        <dbReference type="WBParaSite" id="SRDH1_90340.1"/>
    </source>
</evidence>
<feature type="region of interest" description="Disordered" evidence="2">
    <location>
        <begin position="421"/>
        <end position="447"/>
    </location>
</feature>
<sequence>MSGLYYRPSTSELNSEVMDQEGEDDESPLNSLLNDVPNYMQPDPIKSKHNSTVKPDKKNIKDNSVNIKKISSRSSDQQRHQHKKNNPNIDIDQSHGNHDLNENRNHLSEKPSSVDRNSKYWPQYLSSDYLGPIERNFELTNWDWLRLNVLGSGWEEALKEIPVSRREALNLLVIMKKKLLRAASELTFYKERVTILQDQLIHQKRNEEKLIRLQAEFKSQSLDLEKLNKNVSRVPLLERTVKQQEELICRLETLLERQRKQKLNANLSNYSMNPLDNELLEQSYNKSIINNQPINSDQSMLTTVTLRNLSNENEQLRNTIIELNKTVCNLAKQQQDNNEYHQNIEQKYYEEIQALKEQQNRLEEQTIIKNKKMDQIENEKFRTVLADNERLELYKLLDNAELRIKALEEELERQDIRAPRNSNDIGVSRRSNLSKEPSWKYSGPTKTTQSFPLLNREKEQCHLLPYKQKHVDSVYAKEPWESYESITCLPNQCTPSYHIQYKNELYPNPHIHNNTNK</sequence>
<name>A0AA85GFF4_9TREM</name>
<reference evidence="3" key="1">
    <citation type="submission" date="2022-06" db="EMBL/GenBank/DDBJ databases">
        <authorList>
            <person name="Berger JAMES D."/>
            <person name="Berger JAMES D."/>
        </authorList>
    </citation>
    <scope>NUCLEOTIDE SEQUENCE [LARGE SCALE GENOMIC DNA]</scope>
</reference>
<keyword evidence="1" id="KW-0175">Coiled coil</keyword>
<organism evidence="3 4">
    <name type="scientific">Schistosoma rodhaini</name>
    <dbReference type="NCBI Taxonomy" id="6188"/>
    <lineage>
        <taxon>Eukaryota</taxon>
        <taxon>Metazoa</taxon>
        <taxon>Spiralia</taxon>
        <taxon>Lophotrochozoa</taxon>
        <taxon>Platyhelminthes</taxon>
        <taxon>Trematoda</taxon>
        <taxon>Digenea</taxon>
        <taxon>Strigeidida</taxon>
        <taxon>Schistosomatoidea</taxon>
        <taxon>Schistosomatidae</taxon>
        <taxon>Schistosoma</taxon>
    </lineage>
</organism>
<reference evidence="4" key="2">
    <citation type="submission" date="2023-11" db="UniProtKB">
        <authorList>
            <consortium name="WormBaseParasite"/>
        </authorList>
    </citation>
    <scope>IDENTIFICATION</scope>
</reference>
<dbReference type="GO" id="GO:0005777">
    <property type="term" value="C:peroxisome"/>
    <property type="evidence" value="ECO:0007669"/>
    <property type="project" value="TreeGrafter"/>
</dbReference>
<feature type="region of interest" description="Disordered" evidence="2">
    <location>
        <begin position="1"/>
        <end position="115"/>
    </location>
</feature>
<dbReference type="WBParaSite" id="SRDH1_90340.1">
    <property type="protein sequence ID" value="SRDH1_90340.1"/>
    <property type="gene ID" value="SRDH1_90340"/>
</dbReference>
<proteinExistence type="predicted"/>
<dbReference type="Proteomes" id="UP000050792">
    <property type="component" value="Unassembled WGS sequence"/>
</dbReference>
<feature type="compositionally biased region" description="Acidic residues" evidence="2">
    <location>
        <begin position="18"/>
        <end position="27"/>
    </location>
</feature>
<evidence type="ECO:0000313" key="3">
    <source>
        <dbReference type="Proteomes" id="UP000050792"/>
    </source>
</evidence>
<dbReference type="InterPro" id="IPR039889">
    <property type="entry name" value="CCD33"/>
</dbReference>
<feature type="coiled-coil region" evidence="1">
    <location>
        <begin position="210"/>
        <end position="257"/>
    </location>
</feature>
<keyword evidence="3" id="KW-1185">Reference proteome</keyword>
<dbReference type="PANTHER" id="PTHR21623:SF2">
    <property type="entry name" value="COILED-COIL DOMAIN-CONTAINING PROTEIN 33"/>
    <property type="match status" value="1"/>
</dbReference>
<feature type="compositionally biased region" description="Polar residues" evidence="2">
    <location>
        <begin position="421"/>
        <end position="435"/>
    </location>
</feature>
<evidence type="ECO:0000256" key="1">
    <source>
        <dbReference type="SAM" id="Coils"/>
    </source>
</evidence>
<accession>A0AA85GFF4</accession>
<evidence type="ECO:0000256" key="2">
    <source>
        <dbReference type="SAM" id="MobiDB-lite"/>
    </source>
</evidence>
<protein>
    <submittedName>
        <fullName evidence="4">Uncharacterized protein</fullName>
    </submittedName>
</protein>
<feature type="compositionally biased region" description="Basic and acidic residues" evidence="2">
    <location>
        <begin position="92"/>
        <end position="115"/>
    </location>
</feature>
<dbReference type="AlphaFoldDB" id="A0AA85GFF4"/>